<dbReference type="Proteomes" id="UP000789901">
    <property type="component" value="Unassembled WGS sequence"/>
</dbReference>
<evidence type="ECO:0000313" key="1">
    <source>
        <dbReference type="EMBL" id="CAG8527274.1"/>
    </source>
</evidence>
<reference evidence="1 2" key="1">
    <citation type="submission" date="2021-06" db="EMBL/GenBank/DDBJ databases">
        <authorList>
            <person name="Kallberg Y."/>
            <person name="Tangrot J."/>
            <person name="Rosling A."/>
        </authorList>
    </citation>
    <scope>NUCLEOTIDE SEQUENCE [LARGE SCALE GENOMIC DNA]</scope>
    <source>
        <strain evidence="1 2">120-4 pot B 10/14</strain>
    </source>
</reference>
<dbReference type="EMBL" id="CAJVQB010001237">
    <property type="protein sequence ID" value="CAG8527274.1"/>
    <property type="molecule type" value="Genomic_DNA"/>
</dbReference>
<proteinExistence type="predicted"/>
<accession>A0ABM8W538</accession>
<organism evidence="1 2">
    <name type="scientific">Gigaspora margarita</name>
    <dbReference type="NCBI Taxonomy" id="4874"/>
    <lineage>
        <taxon>Eukaryota</taxon>
        <taxon>Fungi</taxon>
        <taxon>Fungi incertae sedis</taxon>
        <taxon>Mucoromycota</taxon>
        <taxon>Glomeromycotina</taxon>
        <taxon>Glomeromycetes</taxon>
        <taxon>Diversisporales</taxon>
        <taxon>Gigasporaceae</taxon>
        <taxon>Gigaspora</taxon>
    </lineage>
</organism>
<gene>
    <name evidence="1" type="ORF">GMARGA_LOCUS3450</name>
</gene>
<sequence length="128" mass="15085">MYYQEHKAENSSHPKKITPTLSKALDQYIRKDPAIASRTLATKLLDKAQATPILTKNHIKARIAWAEKYLNDNWKYTVFSNETCFRLFRNTIQYWHKEKHPVRKIPKKEQKICVWGAFWAGGQRSQVP</sequence>
<comment type="caution">
    <text evidence="1">The sequence shown here is derived from an EMBL/GenBank/DDBJ whole genome shotgun (WGS) entry which is preliminary data.</text>
</comment>
<dbReference type="InterPro" id="IPR036397">
    <property type="entry name" value="RNaseH_sf"/>
</dbReference>
<dbReference type="Gene3D" id="3.30.420.10">
    <property type="entry name" value="Ribonuclease H-like superfamily/Ribonuclease H"/>
    <property type="match status" value="1"/>
</dbReference>
<protein>
    <submittedName>
        <fullName evidence="1">10134_t:CDS:1</fullName>
    </submittedName>
</protein>
<keyword evidence="2" id="KW-1185">Reference proteome</keyword>
<evidence type="ECO:0000313" key="2">
    <source>
        <dbReference type="Proteomes" id="UP000789901"/>
    </source>
</evidence>
<name>A0ABM8W538_GIGMA</name>